<dbReference type="EMBL" id="CAXLJM020000049">
    <property type="protein sequence ID" value="CAL8113370.1"/>
    <property type="molecule type" value="Genomic_DNA"/>
</dbReference>
<dbReference type="Proteomes" id="UP001642540">
    <property type="component" value="Unassembled WGS sequence"/>
</dbReference>
<sequence>MLKLCLFVTVCILAVISVYGQSQDLKSCRAVFSEQNRKQLTWINQCVKQLGYKSAREKTQKSTCVWKCVLDNFNMLNGDGNLDTNQYNKHLTEEWPAHMLDRANTTFQPCLKIGGETTQDEFCKGYDPLIKCLTRNFANLCKGIK</sequence>
<organism evidence="2 3">
    <name type="scientific">Orchesella dallaii</name>
    <dbReference type="NCBI Taxonomy" id="48710"/>
    <lineage>
        <taxon>Eukaryota</taxon>
        <taxon>Metazoa</taxon>
        <taxon>Ecdysozoa</taxon>
        <taxon>Arthropoda</taxon>
        <taxon>Hexapoda</taxon>
        <taxon>Collembola</taxon>
        <taxon>Entomobryomorpha</taxon>
        <taxon>Entomobryoidea</taxon>
        <taxon>Orchesellidae</taxon>
        <taxon>Orchesellinae</taxon>
        <taxon>Orchesella</taxon>
    </lineage>
</organism>
<dbReference type="SUPFAM" id="SSF47565">
    <property type="entry name" value="Insect pheromone/odorant-binding proteins"/>
    <property type="match status" value="1"/>
</dbReference>
<comment type="caution">
    <text evidence="2">The sequence shown here is derived from an EMBL/GenBank/DDBJ whole genome shotgun (WGS) entry which is preliminary data.</text>
</comment>
<evidence type="ECO:0000313" key="3">
    <source>
        <dbReference type="Proteomes" id="UP001642540"/>
    </source>
</evidence>
<dbReference type="InterPro" id="IPR036728">
    <property type="entry name" value="PBP_GOBP_sf"/>
</dbReference>
<proteinExistence type="predicted"/>
<gene>
    <name evidence="2" type="ORF">ODALV1_LOCUS15993</name>
</gene>
<feature type="chain" id="PRO_5045234497" evidence="1">
    <location>
        <begin position="21"/>
        <end position="145"/>
    </location>
</feature>
<dbReference type="InterPro" id="IPR006170">
    <property type="entry name" value="PBP/GOBP"/>
</dbReference>
<keyword evidence="3" id="KW-1185">Reference proteome</keyword>
<accession>A0ABP1R0X3</accession>
<dbReference type="Pfam" id="PF01395">
    <property type="entry name" value="PBP_GOBP"/>
    <property type="match status" value="1"/>
</dbReference>
<evidence type="ECO:0000313" key="2">
    <source>
        <dbReference type="EMBL" id="CAL8113370.1"/>
    </source>
</evidence>
<feature type="signal peptide" evidence="1">
    <location>
        <begin position="1"/>
        <end position="20"/>
    </location>
</feature>
<dbReference type="Gene3D" id="1.10.238.20">
    <property type="entry name" value="Pheromone/general odorant binding protein domain"/>
    <property type="match status" value="1"/>
</dbReference>
<keyword evidence="1" id="KW-0732">Signal</keyword>
<evidence type="ECO:0000256" key="1">
    <source>
        <dbReference type="SAM" id="SignalP"/>
    </source>
</evidence>
<name>A0ABP1R0X3_9HEXA</name>
<protein>
    <submittedName>
        <fullName evidence="2">Uncharacterized protein</fullName>
    </submittedName>
</protein>
<reference evidence="2 3" key="1">
    <citation type="submission" date="2024-08" db="EMBL/GenBank/DDBJ databases">
        <authorList>
            <person name="Cucini C."/>
            <person name="Frati F."/>
        </authorList>
    </citation>
    <scope>NUCLEOTIDE SEQUENCE [LARGE SCALE GENOMIC DNA]</scope>
</reference>